<dbReference type="GO" id="GO:0004553">
    <property type="term" value="F:hydrolase activity, hydrolyzing O-glycosyl compounds"/>
    <property type="evidence" value="ECO:0007669"/>
    <property type="project" value="InterPro"/>
</dbReference>
<keyword evidence="6" id="KW-1185">Reference proteome</keyword>
<dbReference type="InterPro" id="IPR000189">
    <property type="entry name" value="Transglyc_AS"/>
</dbReference>
<dbReference type="InterPro" id="IPR023346">
    <property type="entry name" value="Lysozyme-like_dom_sf"/>
</dbReference>
<dbReference type="GO" id="GO:0016020">
    <property type="term" value="C:membrane"/>
    <property type="evidence" value="ECO:0007669"/>
    <property type="project" value="InterPro"/>
</dbReference>
<dbReference type="SUPFAM" id="SSF48435">
    <property type="entry name" value="Bacterial muramidases"/>
    <property type="match status" value="1"/>
</dbReference>
<accession>A0A857JMK9</accession>
<evidence type="ECO:0000259" key="4">
    <source>
        <dbReference type="Pfam" id="PF14718"/>
    </source>
</evidence>
<evidence type="ECO:0000313" key="6">
    <source>
        <dbReference type="Proteomes" id="UP000464524"/>
    </source>
</evidence>
<keyword evidence="5" id="KW-0456">Lyase</keyword>
<proteinExistence type="inferred from homology"/>
<dbReference type="GO" id="GO:0042597">
    <property type="term" value="C:periplasmic space"/>
    <property type="evidence" value="ECO:0007669"/>
    <property type="project" value="InterPro"/>
</dbReference>
<dbReference type="PANTHER" id="PTHR37423:SF5">
    <property type="entry name" value="SOLUBLE LYTIC MUREIN TRANSGLYCOSYLASE"/>
    <property type="match status" value="1"/>
</dbReference>
<dbReference type="InterPro" id="IPR008939">
    <property type="entry name" value="Lytic_TGlycosylase_superhlx_U"/>
</dbReference>
<dbReference type="Gene3D" id="1.10.530.10">
    <property type="match status" value="1"/>
</dbReference>
<organism evidence="5 6">
    <name type="scientific">Paraglaciecola mesophila</name>
    <dbReference type="NCBI Taxonomy" id="197222"/>
    <lineage>
        <taxon>Bacteria</taxon>
        <taxon>Pseudomonadati</taxon>
        <taxon>Pseudomonadota</taxon>
        <taxon>Gammaproteobacteria</taxon>
        <taxon>Alteromonadales</taxon>
        <taxon>Alteromonadaceae</taxon>
        <taxon>Paraglaciecola</taxon>
    </lineage>
</organism>
<dbReference type="Gene3D" id="1.25.20.10">
    <property type="entry name" value="Bacterial muramidases"/>
    <property type="match status" value="1"/>
</dbReference>
<dbReference type="InterPro" id="IPR008258">
    <property type="entry name" value="Transglycosylase_SLT_dom_1"/>
</dbReference>
<feature type="domain" description="Lytic transglycosylase superhelical linker" evidence="4">
    <location>
        <begin position="400"/>
        <end position="466"/>
    </location>
</feature>
<dbReference type="InterPro" id="IPR037061">
    <property type="entry name" value="Lytic_TGlycoase_superhlx_L_sf"/>
</dbReference>
<dbReference type="SUPFAM" id="SSF53955">
    <property type="entry name" value="Lysozyme-like"/>
    <property type="match status" value="1"/>
</dbReference>
<dbReference type="Pfam" id="PF01464">
    <property type="entry name" value="SLT"/>
    <property type="match status" value="1"/>
</dbReference>
<dbReference type="AlphaFoldDB" id="A0A857JMK9"/>
<sequence length="637" mass="73381">MLLLACFSSQATTTLSSTEQKQQHQREIFVEAESLAYNPQSAEYQRLVAQLVDYPLLPYVQLKALMNNINRKNGPQIEAFLEKYKGTPLDRSLRKAWLQYLAKSQRKAEFLTAYTNTGNAELACKNIEFRLSDPSEREVALTEVPRLWIVGNSQPKACDYVFREWKKAGLLTKDMVWQRLVLAATRGKHTLIPYLKKLLPENERYLADLWLSVRRDASYVSRGSRFPHKQVSKETQILIYGLKRLAFSDPDLALKSWYALEKRFAFSAPQRKEMTERFAIALAVADHSQAELWLDKASADSTDIELFRWHLAHVLRLGNWQHALELIEAAPPGIAQDLAFQYWLGRTYEQLKAGDLAQQTFNKLANQRHYYGFMASGKLAKQPSLHDKTLSFSPEQLAEVANMPQAKRAYEFLQLDRSLSARREWYDLQQGLNEQQSLMAAVLADSWKWHDQAIFTFARVGYLDDLERRFPIAFDETLINSANKNHVDPAWAFAIVRRESSFMPDANSHAGARGLMQLMPGTANYLAKKKVGSSSLFDPEQNVEYGTQYMRYLMDKMDNNPVLATASYNAGWRKVLDWLPERDAVPMDIWVETIPYKETRNYVKAVMAYKQIYAQRLGQPSQVFRELVDMQIAPIQQ</sequence>
<dbReference type="KEGG" id="pmes:FX988_02815"/>
<name>A0A857JMK9_9ALTE</name>
<dbReference type="EC" id="4.2.2.-" evidence="5"/>
<reference evidence="5 6" key="1">
    <citation type="submission" date="2019-12" db="EMBL/GenBank/DDBJ databases">
        <title>Genome sequencing and assembly of endphytes of Porphyra tenera.</title>
        <authorList>
            <person name="Park J.M."/>
            <person name="Shin R."/>
            <person name="Jo S.H."/>
        </authorList>
    </citation>
    <scope>NUCLEOTIDE SEQUENCE [LARGE SCALE GENOMIC DNA]</scope>
    <source>
        <strain evidence="5 6">GPM4</strain>
    </source>
</reference>
<evidence type="ECO:0000256" key="1">
    <source>
        <dbReference type="ARBA" id="ARBA00007734"/>
    </source>
</evidence>
<evidence type="ECO:0000256" key="2">
    <source>
        <dbReference type="ARBA" id="ARBA00022729"/>
    </source>
</evidence>
<dbReference type="GO" id="GO:0008933">
    <property type="term" value="F:peptidoglycan lytic transglycosylase activity"/>
    <property type="evidence" value="ECO:0007669"/>
    <property type="project" value="InterPro"/>
</dbReference>
<keyword evidence="2" id="KW-0732">Signal</keyword>
<dbReference type="PANTHER" id="PTHR37423">
    <property type="entry name" value="SOLUBLE LYTIC MUREIN TRANSGLYCOSYLASE-RELATED"/>
    <property type="match status" value="1"/>
</dbReference>
<dbReference type="PROSITE" id="PS00922">
    <property type="entry name" value="TRANSGLYCOSYLASE"/>
    <property type="match status" value="1"/>
</dbReference>
<dbReference type="InterPro" id="IPR012289">
    <property type="entry name" value="Lytic_TGlycosylase_superhlx_L"/>
</dbReference>
<dbReference type="Pfam" id="PF14718">
    <property type="entry name" value="SLT_L"/>
    <property type="match status" value="1"/>
</dbReference>
<comment type="similarity">
    <text evidence="1">Belongs to the transglycosylase Slt family.</text>
</comment>
<dbReference type="EMBL" id="CP047656">
    <property type="protein sequence ID" value="QHJ12558.1"/>
    <property type="molecule type" value="Genomic_DNA"/>
</dbReference>
<dbReference type="GO" id="GO:0000270">
    <property type="term" value="P:peptidoglycan metabolic process"/>
    <property type="evidence" value="ECO:0007669"/>
    <property type="project" value="InterPro"/>
</dbReference>
<evidence type="ECO:0000313" key="5">
    <source>
        <dbReference type="EMBL" id="QHJ12558.1"/>
    </source>
</evidence>
<protein>
    <submittedName>
        <fullName evidence="5">Soluble lytic murein transglycosylase</fullName>
        <ecNumber evidence="5">4.2.2.-</ecNumber>
    </submittedName>
</protein>
<dbReference type="CDD" id="cd13401">
    <property type="entry name" value="Slt70-like"/>
    <property type="match status" value="1"/>
</dbReference>
<dbReference type="Gene3D" id="1.10.1240.20">
    <property type="entry name" value="Lytic transglycosylase, superhelical linker domain"/>
    <property type="match status" value="1"/>
</dbReference>
<evidence type="ECO:0000259" key="3">
    <source>
        <dbReference type="Pfam" id="PF01464"/>
    </source>
</evidence>
<feature type="domain" description="Transglycosylase SLT" evidence="3">
    <location>
        <begin position="479"/>
        <end position="584"/>
    </location>
</feature>
<gene>
    <name evidence="5" type="ORF">FX988_02815</name>
</gene>
<dbReference type="OrthoDB" id="92254at2"/>
<dbReference type="Proteomes" id="UP000464524">
    <property type="component" value="Chromosome"/>
</dbReference>